<dbReference type="PANTHER" id="PTHR34990:SF1">
    <property type="entry name" value="UDP-2,3-DIACYLGLUCOSAMINE HYDROLASE"/>
    <property type="match status" value="1"/>
</dbReference>
<dbReference type="NCBIfam" id="TIGR01854">
    <property type="entry name" value="lipid_A_lpxH"/>
    <property type="match status" value="1"/>
</dbReference>
<dbReference type="CDD" id="cd07398">
    <property type="entry name" value="MPP_YbbF-LpxH"/>
    <property type="match status" value="1"/>
</dbReference>
<dbReference type="PANTHER" id="PTHR34990">
    <property type="entry name" value="UDP-2,3-DIACYLGLUCOSAMINE HYDROLASE-RELATED"/>
    <property type="match status" value="1"/>
</dbReference>
<keyword evidence="8 10" id="KW-0472">Membrane</keyword>
<feature type="binding site" evidence="10">
    <location>
        <position position="41"/>
    </location>
    <ligand>
        <name>Mn(2+)</name>
        <dbReference type="ChEBI" id="CHEBI:29035"/>
        <label>1</label>
    </ligand>
</feature>
<proteinExistence type="inferred from homology"/>
<comment type="subcellular location">
    <subcellularLocation>
        <location evidence="10">Cell inner membrane</location>
        <topology evidence="10">Peripheral membrane protein</topology>
        <orientation evidence="10">Cytoplasmic side</orientation>
    </subcellularLocation>
</comment>
<comment type="function">
    <text evidence="10">Hydrolyzes the pyrophosphate bond of UDP-2,3-diacylglucosamine to yield 2,3-diacylglucosamine 1-phosphate (lipid X) and UMP by catalyzing the attack of water at the alpha-P atom. Involved in the biosynthesis of lipid A, a phosphorylated glycolipid that anchors the lipopolysaccharide to the outer membrane of the cell.</text>
</comment>
<keyword evidence="7 10" id="KW-0443">Lipid metabolism</keyword>
<keyword evidence="5 10" id="KW-0479">Metal-binding</keyword>
<feature type="domain" description="Calcineurin-like phosphoesterase" evidence="11">
    <location>
        <begin position="1"/>
        <end position="199"/>
    </location>
</feature>
<evidence type="ECO:0000256" key="10">
    <source>
        <dbReference type="HAMAP-Rule" id="MF_00575"/>
    </source>
</evidence>
<keyword evidence="4 10" id="KW-0441">Lipid A biosynthesis</keyword>
<keyword evidence="6 10" id="KW-0378">Hydrolase</keyword>
<keyword evidence="3 10" id="KW-0997">Cell inner membrane</keyword>
<evidence type="ECO:0000259" key="11">
    <source>
        <dbReference type="Pfam" id="PF00149"/>
    </source>
</evidence>
<comment type="pathway">
    <text evidence="10">Glycolipid biosynthesis; lipid IV(A) biosynthesis; lipid IV(A) from (3R)-3-hydroxytetradecanoyl-[acyl-carrier-protein] and UDP-N-acetyl-alpha-D-glucosamine: step 4/6.</text>
</comment>
<evidence type="ECO:0000256" key="3">
    <source>
        <dbReference type="ARBA" id="ARBA00022519"/>
    </source>
</evidence>
<evidence type="ECO:0000256" key="9">
    <source>
        <dbReference type="ARBA" id="ARBA00023211"/>
    </source>
</evidence>
<keyword evidence="13" id="KW-1185">Reference proteome</keyword>
<feature type="binding site" evidence="10">
    <location>
        <position position="79"/>
    </location>
    <ligand>
        <name>Mn(2+)</name>
        <dbReference type="ChEBI" id="CHEBI:29035"/>
        <label>2</label>
    </ligand>
</feature>
<sequence length="242" mass="27726">MTTLFISDLHLSDHRPELTAAFLRFLQQEACQAEALYILGDLFDFWVGDDEPSGLHEQVAAALRALAEQGVALYFLHGNRDFLLGDAYARRAGLTLLPECHRLMLYGRPTLLLHGDTLCTRDLAYQKYRRWVSQGWLQWLFLRLPLRLRLRLARRIRQNSRQDKAYKSSSSMDVTPEAVSQLLQQHGCSLMIHGHTHRPACHALAEGERWVLGDWDSHWYQLAVGPDGIHQQRHPVEPVTAG</sequence>
<evidence type="ECO:0000256" key="6">
    <source>
        <dbReference type="ARBA" id="ARBA00022801"/>
    </source>
</evidence>
<feature type="binding site" evidence="10">
    <location>
        <position position="160"/>
    </location>
    <ligand>
        <name>substrate</name>
    </ligand>
</feature>
<evidence type="ECO:0000256" key="5">
    <source>
        <dbReference type="ARBA" id="ARBA00022723"/>
    </source>
</evidence>
<comment type="similarity">
    <text evidence="10">Belongs to the LpxH family.</text>
</comment>
<feature type="binding site" evidence="10">
    <location>
        <position position="114"/>
    </location>
    <ligand>
        <name>Mn(2+)</name>
        <dbReference type="ChEBI" id="CHEBI:29035"/>
        <label>2</label>
    </ligand>
</feature>
<dbReference type="InterPro" id="IPR029052">
    <property type="entry name" value="Metallo-depent_PP-like"/>
</dbReference>
<evidence type="ECO:0000256" key="8">
    <source>
        <dbReference type="ARBA" id="ARBA00023136"/>
    </source>
</evidence>
<comment type="cofactor">
    <cofactor evidence="10">
        <name>Mn(2+)</name>
        <dbReference type="ChEBI" id="CHEBI:29035"/>
    </cofactor>
    <text evidence="10">Binds 2 Mn(2+) ions per subunit in a binuclear metal center.</text>
</comment>
<feature type="binding site" evidence="10">
    <location>
        <position position="122"/>
    </location>
    <ligand>
        <name>substrate</name>
    </ligand>
</feature>
<feature type="binding site" evidence="10">
    <location>
        <position position="167"/>
    </location>
    <ligand>
        <name>substrate</name>
    </ligand>
</feature>
<dbReference type="EMBL" id="BAABFC010000001">
    <property type="protein sequence ID" value="GAA4492334.1"/>
    <property type="molecule type" value="Genomic_DNA"/>
</dbReference>
<feature type="binding site" evidence="10">
    <location>
        <position position="195"/>
    </location>
    <ligand>
        <name>substrate</name>
    </ligand>
</feature>
<evidence type="ECO:0000256" key="4">
    <source>
        <dbReference type="ARBA" id="ARBA00022556"/>
    </source>
</evidence>
<evidence type="ECO:0000256" key="1">
    <source>
        <dbReference type="ARBA" id="ARBA00022475"/>
    </source>
</evidence>
<accession>A0ABP8PWE6</accession>
<comment type="catalytic activity">
    <reaction evidence="10">
        <text>UDP-2-N,3-O-bis[(3R)-3-hydroxytetradecanoyl]-alpha-D-glucosamine + H2O = 2-N,3-O-bis[(3R)-3-hydroxytetradecanoyl]-alpha-D-glucosaminyl 1-phosphate + UMP + 2 H(+)</text>
        <dbReference type="Rhea" id="RHEA:25213"/>
        <dbReference type="ChEBI" id="CHEBI:15377"/>
        <dbReference type="ChEBI" id="CHEBI:15378"/>
        <dbReference type="ChEBI" id="CHEBI:57865"/>
        <dbReference type="ChEBI" id="CHEBI:57957"/>
        <dbReference type="ChEBI" id="CHEBI:78847"/>
        <dbReference type="EC" id="3.6.1.54"/>
    </reaction>
</comment>
<evidence type="ECO:0000256" key="2">
    <source>
        <dbReference type="ARBA" id="ARBA00022516"/>
    </source>
</evidence>
<dbReference type="InterPro" id="IPR004843">
    <property type="entry name" value="Calcineurin-like_PHP"/>
</dbReference>
<gene>
    <name evidence="10 12" type="primary">lpxH</name>
    <name evidence="12" type="ORF">GCM10023095_00650</name>
</gene>
<reference evidence="13" key="1">
    <citation type="journal article" date="2019" name="Int. J. Syst. Evol. Microbiol.">
        <title>The Global Catalogue of Microorganisms (GCM) 10K type strain sequencing project: providing services to taxonomists for standard genome sequencing and annotation.</title>
        <authorList>
            <consortium name="The Broad Institute Genomics Platform"/>
            <consortium name="The Broad Institute Genome Sequencing Center for Infectious Disease"/>
            <person name="Wu L."/>
            <person name="Ma J."/>
        </authorList>
    </citation>
    <scope>NUCLEOTIDE SEQUENCE [LARGE SCALE GENOMIC DNA]</scope>
    <source>
        <strain evidence="13">JCM 32226</strain>
    </source>
</reference>
<feature type="binding site" evidence="10">
    <location>
        <begin position="79"/>
        <end position="80"/>
    </location>
    <ligand>
        <name>substrate</name>
    </ligand>
</feature>
<feature type="binding site" evidence="10">
    <location>
        <position position="41"/>
    </location>
    <ligand>
        <name>Mn(2+)</name>
        <dbReference type="ChEBI" id="CHEBI:29035"/>
        <label>2</label>
    </ligand>
</feature>
<keyword evidence="1 10" id="KW-1003">Cell membrane</keyword>
<organism evidence="12 13">
    <name type="scientific">Pseudaeromonas paramecii</name>
    <dbReference type="NCBI Taxonomy" id="2138166"/>
    <lineage>
        <taxon>Bacteria</taxon>
        <taxon>Pseudomonadati</taxon>
        <taxon>Pseudomonadota</taxon>
        <taxon>Gammaproteobacteria</taxon>
        <taxon>Aeromonadales</taxon>
        <taxon>Aeromonadaceae</taxon>
        <taxon>Pseudaeromonas</taxon>
    </lineage>
</organism>
<feature type="binding site" evidence="10">
    <location>
        <position position="8"/>
    </location>
    <ligand>
        <name>Mn(2+)</name>
        <dbReference type="ChEBI" id="CHEBI:29035"/>
        <label>1</label>
    </ligand>
</feature>
<keyword evidence="2 10" id="KW-0444">Lipid biosynthesis</keyword>
<dbReference type="Gene3D" id="3.60.21.10">
    <property type="match status" value="1"/>
</dbReference>
<evidence type="ECO:0000256" key="7">
    <source>
        <dbReference type="ARBA" id="ARBA00023098"/>
    </source>
</evidence>
<dbReference type="SUPFAM" id="SSF56300">
    <property type="entry name" value="Metallo-dependent phosphatases"/>
    <property type="match status" value="1"/>
</dbReference>
<name>A0ABP8PWE6_9GAMM</name>
<feature type="binding site" evidence="10">
    <location>
        <position position="164"/>
    </location>
    <ligand>
        <name>substrate</name>
    </ligand>
</feature>
<dbReference type="Pfam" id="PF00149">
    <property type="entry name" value="Metallophos"/>
    <property type="match status" value="1"/>
</dbReference>
<feature type="binding site" evidence="10">
    <location>
        <position position="10"/>
    </location>
    <ligand>
        <name>Mn(2+)</name>
        <dbReference type="ChEBI" id="CHEBI:29035"/>
        <label>1</label>
    </ligand>
</feature>
<dbReference type="InterPro" id="IPR010138">
    <property type="entry name" value="UDP-diacylglucosamine_Hdrlase"/>
</dbReference>
<dbReference type="InterPro" id="IPR043461">
    <property type="entry name" value="LpxH-like"/>
</dbReference>
<dbReference type="RefSeq" id="WP_345008905.1">
    <property type="nucleotide sequence ID" value="NZ_BAABFC010000001.1"/>
</dbReference>
<evidence type="ECO:0000313" key="13">
    <source>
        <dbReference type="Proteomes" id="UP001501321"/>
    </source>
</evidence>
<evidence type="ECO:0000313" key="12">
    <source>
        <dbReference type="EMBL" id="GAA4492334.1"/>
    </source>
</evidence>
<keyword evidence="9 10" id="KW-0464">Manganese</keyword>
<dbReference type="HAMAP" id="MF_00575">
    <property type="entry name" value="LpxH"/>
    <property type="match status" value="1"/>
</dbReference>
<dbReference type="EC" id="3.6.1.54" evidence="10"/>
<comment type="caution">
    <text evidence="12">The sequence shown here is derived from an EMBL/GenBank/DDBJ whole genome shotgun (WGS) entry which is preliminary data.</text>
</comment>
<dbReference type="NCBIfam" id="NF003743">
    <property type="entry name" value="PRK05340.1"/>
    <property type="match status" value="1"/>
</dbReference>
<protein>
    <recommendedName>
        <fullName evidence="10">UDP-2,3-diacylglucosamine hydrolase</fullName>
        <ecNumber evidence="10">3.6.1.54</ecNumber>
    </recommendedName>
    <alternativeName>
        <fullName evidence="10">UDP-2,3-diacylglucosamine diphosphatase</fullName>
    </alternativeName>
</protein>
<dbReference type="Proteomes" id="UP001501321">
    <property type="component" value="Unassembled WGS sequence"/>
</dbReference>
<feature type="binding site" evidence="10">
    <location>
        <position position="197"/>
    </location>
    <ligand>
        <name>Mn(2+)</name>
        <dbReference type="ChEBI" id="CHEBI:29035"/>
        <label>1</label>
    </ligand>
</feature>
<feature type="binding site" evidence="10">
    <location>
        <position position="195"/>
    </location>
    <ligand>
        <name>Mn(2+)</name>
        <dbReference type="ChEBI" id="CHEBI:29035"/>
        <label>2</label>
    </ligand>
</feature>